<keyword evidence="5" id="KW-1185">Reference proteome</keyword>
<organism evidence="4 5">
    <name type="scientific">Aphis craccivora</name>
    <name type="common">Cowpea aphid</name>
    <dbReference type="NCBI Taxonomy" id="307492"/>
    <lineage>
        <taxon>Eukaryota</taxon>
        <taxon>Metazoa</taxon>
        <taxon>Ecdysozoa</taxon>
        <taxon>Arthropoda</taxon>
        <taxon>Hexapoda</taxon>
        <taxon>Insecta</taxon>
        <taxon>Pterygota</taxon>
        <taxon>Neoptera</taxon>
        <taxon>Paraneoptera</taxon>
        <taxon>Hemiptera</taxon>
        <taxon>Sternorrhyncha</taxon>
        <taxon>Aphidomorpha</taxon>
        <taxon>Aphidoidea</taxon>
        <taxon>Aphididae</taxon>
        <taxon>Aphidini</taxon>
        <taxon>Aphis</taxon>
        <taxon>Aphis</taxon>
    </lineage>
</organism>
<proteinExistence type="predicted"/>
<protein>
    <submittedName>
        <fullName evidence="4">Microtubule-associated tumor suppressor 1</fullName>
    </submittedName>
</protein>
<dbReference type="GO" id="GO:0005737">
    <property type="term" value="C:cytoplasm"/>
    <property type="evidence" value="ECO:0007669"/>
    <property type="project" value="TreeGrafter"/>
</dbReference>
<dbReference type="AlphaFoldDB" id="A0A6G0Z3I3"/>
<comment type="caution">
    <text evidence="4">The sequence shown here is derived from an EMBL/GenBank/DDBJ whole genome shotgun (WGS) entry which is preliminary data.</text>
</comment>
<dbReference type="PANTHER" id="PTHR24200">
    <property type="entry name" value="TOUCAN, ISOFORM A"/>
    <property type="match status" value="1"/>
</dbReference>
<dbReference type="GO" id="GO:0005634">
    <property type="term" value="C:nucleus"/>
    <property type="evidence" value="ECO:0007669"/>
    <property type="project" value="TreeGrafter"/>
</dbReference>
<evidence type="ECO:0000256" key="1">
    <source>
        <dbReference type="ARBA" id="ARBA00023054"/>
    </source>
</evidence>
<reference evidence="4 5" key="1">
    <citation type="submission" date="2019-08" db="EMBL/GenBank/DDBJ databases">
        <title>Whole genome of Aphis craccivora.</title>
        <authorList>
            <person name="Voronova N.V."/>
            <person name="Shulinski R.S."/>
            <person name="Bandarenka Y.V."/>
            <person name="Zhorov D.G."/>
            <person name="Warner D."/>
        </authorList>
    </citation>
    <scope>NUCLEOTIDE SEQUENCE [LARGE SCALE GENOMIC DNA]</scope>
    <source>
        <strain evidence="4">180601</strain>
        <tissue evidence="4">Whole Body</tissue>
    </source>
</reference>
<dbReference type="OrthoDB" id="10038993at2759"/>
<evidence type="ECO:0000313" key="5">
    <source>
        <dbReference type="Proteomes" id="UP000478052"/>
    </source>
</evidence>
<feature type="region of interest" description="Disordered" evidence="3">
    <location>
        <begin position="340"/>
        <end position="359"/>
    </location>
</feature>
<dbReference type="EMBL" id="VUJU01001549">
    <property type="protein sequence ID" value="KAF0764800.1"/>
    <property type="molecule type" value="Genomic_DNA"/>
</dbReference>
<feature type="coiled-coil region" evidence="2">
    <location>
        <begin position="28"/>
        <end position="102"/>
    </location>
</feature>
<name>A0A6G0Z3I3_APHCR</name>
<evidence type="ECO:0000256" key="2">
    <source>
        <dbReference type="SAM" id="Coils"/>
    </source>
</evidence>
<feature type="compositionally biased region" description="Polar residues" evidence="3">
    <location>
        <begin position="341"/>
        <end position="359"/>
    </location>
</feature>
<keyword evidence="1 2" id="KW-0175">Coiled coil</keyword>
<evidence type="ECO:0000256" key="3">
    <source>
        <dbReference type="SAM" id="MobiDB-lite"/>
    </source>
</evidence>
<sequence length="359" mass="42353">MMDALSTTRLKQQLDANHNDLISTKCSLDESRAKCIQYQEEIHKLQKEIDEYKNNLEIKEKLVNEITSLKETEIYGLEKKLEAQANNLRLQFNEELNKHRNESDEEKMKLIISHDQQIVELQQTNKLEVSQMQKSTTEKQIELTQRILVLENERDLLKSERDELKEENQRLIEDKKLQNTSLGYQKLLDEVESLRTVLELKSSEMQDLRKQNEKLQREGDDLPAILQKLEAAQSRIEDLNVQLQRKSEIEMYINKRKENNLAVMAKCSQMDHRHLIKQLSQEKDQMAREIDLEKQKKKRLSCHNEELQWKLKKSTEVANHLAVSTKRLSQTPQDLAAMREAQSNYQKLCSRESSNSENR</sequence>
<accession>A0A6G0Z3I3</accession>
<dbReference type="Proteomes" id="UP000478052">
    <property type="component" value="Unassembled WGS sequence"/>
</dbReference>
<dbReference type="PANTHER" id="PTHR24200:SF11">
    <property type="entry name" value="TOUCAN, ISOFORM A"/>
    <property type="match status" value="1"/>
</dbReference>
<dbReference type="InterPro" id="IPR051293">
    <property type="entry name" value="MTUS1/CCDC69"/>
</dbReference>
<feature type="coiled-coil region" evidence="2">
    <location>
        <begin position="147"/>
        <end position="249"/>
    </location>
</feature>
<gene>
    <name evidence="4" type="ORF">FWK35_00015024</name>
</gene>
<evidence type="ECO:0000313" key="4">
    <source>
        <dbReference type="EMBL" id="KAF0764800.1"/>
    </source>
</evidence>
<dbReference type="GO" id="GO:0008017">
    <property type="term" value="F:microtubule binding"/>
    <property type="evidence" value="ECO:0007669"/>
    <property type="project" value="TreeGrafter"/>
</dbReference>